<dbReference type="EMBL" id="AACS02000010">
    <property type="protein sequence ID" value="EAU87870.1"/>
    <property type="molecule type" value="Genomic_DNA"/>
</dbReference>
<dbReference type="eggNOG" id="ENOG502SDHN">
    <property type="taxonomic scope" value="Eukaryota"/>
</dbReference>
<dbReference type="KEGG" id="cci:CC1G_01517"/>
<reference evidence="2 3" key="1">
    <citation type="journal article" date="2010" name="Proc. Natl. Acad. Sci. U.S.A.">
        <title>Insights into evolution of multicellular fungi from the assembled chromosomes of the mushroom Coprinopsis cinerea (Coprinus cinereus).</title>
        <authorList>
            <person name="Stajich J.E."/>
            <person name="Wilke S.K."/>
            <person name="Ahren D."/>
            <person name="Au C.H."/>
            <person name="Birren B.W."/>
            <person name="Borodovsky M."/>
            <person name="Burns C."/>
            <person name="Canback B."/>
            <person name="Casselton L.A."/>
            <person name="Cheng C.K."/>
            <person name="Deng J."/>
            <person name="Dietrich F.S."/>
            <person name="Fargo D.C."/>
            <person name="Farman M.L."/>
            <person name="Gathman A.C."/>
            <person name="Goldberg J."/>
            <person name="Guigo R."/>
            <person name="Hoegger P.J."/>
            <person name="Hooker J.B."/>
            <person name="Huggins A."/>
            <person name="James T.Y."/>
            <person name="Kamada T."/>
            <person name="Kilaru S."/>
            <person name="Kodira C."/>
            <person name="Kues U."/>
            <person name="Kupfer D."/>
            <person name="Kwan H.S."/>
            <person name="Lomsadze A."/>
            <person name="Li W."/>
            <person name="Lilly W.W."/>
            <person name="Ma L.J."/>
            <person name="Mackey A.J."/>
            <person name="Manning G."/>
            <person name="Martin F."/>
            <person name="Muraguchi H."/>
            <person name="Natvig D.O."/>
            <person name="Palmerini H."/>
            <person name="Ramesh M.A."/>
            <person name="Rehmeyer C.J."/>
            <person name="Roe B.A."/>
            <person name="Shenoy N."/>
            <person name="Stanke M."/>
            <person name="Ter-Hovhannisyan V."/>
            <person name="Tunlid A."/>
            <person name="Velagapudi R."/>
            <person name="Vision T.J."/>
            <person name="Zeng Q."/>
            <person name="Zolan M.E."/>
            <person name="Pukkila P.J."/>
        </authorList>
    </citation>
    <scope>NUCLEOTIDE SEQUENCE [LARGE SCALE GENOMIC DNA]</scope>
    <source>
        <strain evidence="3">Okayama-7 / 130 / ATCC MYA-4618 / FGSC 9003</strain>
    </source>
</reference>
<evidence type="ECO:0008006" key="4">
    <source>
        <dbReference type="Google" id="ProtNLM"/>
    </source>
</evidence>
<evidence type="ECO:0000256" key="1">
    <source>
        <dbReference type="SAM" id="SignalP"/>
    </source>
</evidence>
<keyword evidence="1" id="KW-0732">Signal</keyword>
<keyword evidence="3" id="KW-1185">Reference proteome</keyword>
<feature type="signal peptide" evidence="1">
    <location>
        <begin position="1"/>
        <end position="26"/>
    </location>
</feature>
<accession>A8NHW0</accession>
<dbReference type="InterPro" id="IPR032710">
    <property type="entry name" value="NTF2-like_dom_sf"/>
</dbReference>
<dbReference type="GeneID" id="6010343"/>
<evidence type="ECO:0000313" key="3">
    <source>
        <dbReference type="Proteomes" id="UP000001861"/>
    </source>
</evidence>
<dbReference type="InParanoid" id="A8NHW0"/>
<dbReference type="OMA" id="CLVEHYD"/>
<proteinExistence type="predicted"/>
<comment type="caution">
    <text evidence="2">The sequence shown here is derived from an EMBL/GenBank/DDBJ whole genome shotgun (WGS) entry which is preliminary data.</text>
</comment>
<dbReference type="Gene3D" id="3.10.450.50">
    <property type="match status" value="1"/>
</dbReference>
<dbReference type="VEuPathDB" id="FungiDB:CC1G_01517"/>
<sequence>MFSLSRPIFFTTLLTLLSFLFLSTQALVLGNQPQADTFTKRGPPGPGPWPPTVCNPTDAGPGLQARQQAALADFAYLFFDLHDVQTAFDRWVPGQYINHNPFATQGRTDAIDILTDLFADGTVTTDVQRIFAGQGYGAVHQRMEFPGVVTFSVIDYFRFEGTCIVEHWDVAQEVTGTETNPIAFF</sequence>
<dbReference type="RefSeq" id="XP_001833840.1">
    <property type="nucleotide sequence ID" value="XM_001833788.1"/>
</dbReference>
<feature type="chain" id="PRO_5002724284" description="SnoaL-like domain-containing protein" evidence="1">
    <location>
        <begin position="27"/>
        <end position="185"/>
    </location>
</feature>
<dbReference type="AlphaFoldDB" id="A8NHW0"/>
<evidence type="ECO:0000313" key="2">
    <source>
        <dbReference type="EMBL" id="EAU87870.1"/>
    </source>
</evidence>
<dbReference type="OrthoDB" id="2820488at2759"/>
<organism evidence="2 3">
    <name type="scientific">Coprinopsis cinerea (strain Okayama-7 / 130 / ATCC MYA-4618 / FGSC 9003)</name>
    <name type="common">Inky cap fungus</name>
    <name type="synonym">Hormographiella aspergillata</name>
    <dbReference type="NCBI Taxonomy" id="240176"/>
    <lineage>
        <taxon>Eukaryota</taxon>
        <taxon>Fungi</taxon>
        <taxon>Dikarya</taxon>
        <taxon>Basidiomycota</taxon>
        <taxon>Agaricomycotina</taxon>
        <taxon>Agaricomycetes</taxon>
        <taxon>Agaricomycetidae</taxon>
        <taxon>Agaricales</taxon>
        <taxon>Agaricineae</taxon>
        <taxon>Psathyrellaceae</taxon>
        <taxon>Coprinopsis</taxon>
    </lineage>
</organism>
<name>A8NHW0_COPC7</name>
<dbReference type="SUPFAM" id="SSF54427">
    <property type="entry name" value="NTF2-like"/>
    <property type="match status" value="1"/>
</dbReference>
<gene>
    <name evidence="2" type="ORF">CC1G_01517</name>
</gene>
<protein>
    <recommendedName>
        <fullName evidence="4">SnoaL-like domain-containing protein</fullName>
    </recommendedName>
</protein>
<dbReference type="Proteomes" id="UP000001861">
    <property type="component" value="Unassembled WGS sequence"/>
</dbReference>